<dbReference type="InterPro" id="IPR036409">
    <property type="entry name" value="Aldolase_II/adducin_N_sf"/>
</dbReference>
<dbReference type="InterPro" id="IPR001303">
    <property type="entry name" value="Aldolase_II/adducin_N"/>
</dbReference>
<dbReference type="GO" id="GO:0005829">
    <property type="term" value="C:cytosol"/>
    <property type="evidence" value="ECO:0007669"/>
    <property type="project" value="TreeGrafter"/>
</dbReference>
<name>A0A367PKJ2_CUPNE</name>
<dbReference type="SUPFAM" id="SSF53639">
    <property type="entry name" value="AraD/HMP-PK domain-like"/>
    <property type="match status" value="1"/>
</dbReference>
<dbReference type="InterPro" id="IPR050197">
    <property type="entry name" value="Aldolase_class_II_sugar_metab"/>
</dbReference>
<reference evidence="4 5" key="1">
    <citation type="submission" date="2018-04" db="EMBL/GenBank/DDBJ databases">
        <title>Cupriavidus necator CR12 genome sequencing and assembly.</title>
        <authorList>
            <person name="Ben Fekih I."/>
            <person name="Mazhar H.S."/>
            <person name="Bello S.K."/>
            <person name="Rensing C."/>
        </authorList>
    </citation>
    <scope>NUCLEOTIDE SEQUENCE [LARGE SCALE GENOMIC DNA]</scope>
    <source>
        <strain evidence="4 5">CR12</strain>
    </source>
</reference>
<accession>A0A367PKJ2</accession>
<gene>
    <name evidence="4" type="ORF">DDK22_11015</name>
</gene>
<evidence type="ECO:0000313" key="5">
    <source>
        <dbReference type="Proteomes" id="UP000253501"/>
    </source>
</evidence>
<keyword evidence="2" id="KW-0456">Lyase</keyword>
<keyword evidence="1" id="KW-0479">Metal-binding</keyword>
<dbReference type="SMART" id="SM01007">
    <property type="entry name" value="Aldolase_II"/>
    <property type="match status" value="1"/>
</dbReference>
<comment type="caution">
    <text evidence="4">The sequence shown here is derived from an EMBL/GenBank/DDBJ whole genome shotgun (WGS) entry which is preliminary data.</text>
</comment>
<evidence type="ECO:0000259" key="3">
    <source>
        <dbReference type="SMART" id="SM01007"/>
    </source>
</evidence>
<dbReference type="GO" id="GO:0046872">
    <property type="term" value="F:metal ion binding"/>
    <property type="evidence" value="ECO:0007669"/>
    <property type="project" value="UniProtKB-KW"/>
</dbReference>
<evidence type="ECO:0000313" key="4">
    <source>
        <dbReference type="EMBL" id="RCJ08429.1"/>
    </source>
</evidence>
<dbReference type="EMBL" id="QDHA01000024">
    <property type="protein sequence ID" value="RCJ08429.1"/>
    <property type="molecule type" value="Genomic_DNA"/>
</dbReference>
<evidence type="ECO:0000256" key="2">
    <source>
        <dbReference type="ARBA" id="ARBA00023239"/>
    </source>
</evidence>
<dbReference type="Gene3D" id="3.40.225.10">
    <property type="entry name" value="Class II aldolase/adducin N-terminal domain"/>
    <property type="match status" value="1"/>
</dbReference>
<dbReference type="PANTHER" id="PTHR22789:SF0">
    <property type="entry name" value="3-OXO-TETRONATE 4-PHOSPHATE DECARBOXYLASE-RELATED"/>
    <property type="match status" value="1"/>
</dbReference>
<dbReference type="Proteomes" id="UP000253501">
    <property type="component" value="Unassembled WGS sequence"/>
</dbReference>
<feature type="domain" description="Class II aldolase/adducin N-terminal" evidence="3">
    <location>
        <begin position="31"/>
        <end position="217"/>
    </location>
</feature>
<sequence length="264" mass="28840">MCNSHTNPGSSVDYAEDLDRPSGSASDTLIEDLVCANHILFDQGIVDAFGHVSVRHDKDPGRFLLARNMAPATVTPDDIVEFKLDGSPVNAGGRAIYLERFIHGEIYRARPDVHAIVHSHSPTVLPFSVVKNTPFRPVCHMSGFLGAGTPIFEIRETAGDATDLLIRDGKLGAALAQKLGEASFVLMRGHGSTVVGPTLKHAVYRAVYAEVNAQLQVGAMRLGEVTYLSQGEADTACRNIETQIERPWALWKKRVQRTRAVDER</sequence>
<organism evidence="4 5">
    <name type="scientific">Cupriavidus necator</name>
    <name type="common">Alcaligenes eutrophus</name>
    <name type="synonym">Ralstonia eutropha</name>
    <dbReference type="NCBI Taxonomy" id="106590"/>
    <lineage>
        <taxon>Bacteria</taxon>
        <taxon>Pseudomonadati</taxon>
        <taxon>Pseudomonadota</taxon>
        <taxon>Betaproteobacteria</taxon>
        <taxon>Burkholderiales</taxon>
        <taxon>Burkholderiaceae</taxon>
        <taxon>Cupriavidus</taxon>
    </lineage>
</organism>
<proteinExistence type="predicted"/>
<protein>
    <submittedName>
        <fullName evidence="4">Class II aldolase/adducin family protein</fullName>
    </submittedName>
</protein>
<dbReference type="AlphaFoldDB" id="A0A367PKJ2"/>
<dbReference type="PANTHER" id="PTHR22789">
    <property type="entry name" value="FUCULOSE PHOSPHATE ALDOLASE"/>
    <property type="match status" value="1"/>
</dbReference>
<dbReference type="GO" id="GO:0019323">
    <property type="term" value="P:pentose catabolic process"/>
    <property type="evidence" value="ECO:0007669"/>
    <property type="project" value="TreeGrafter"/>
</dbReference>
<dbReference type="RefSeq" id="WP_114131985.1">
    <property type="nucleotide sequence ID" value="NZ_CP068436.1"/>
</dbReference>
<dbReference type="GO" id="GO:0016832">
    <property type="term" value="F:aldehyde-lyase activity"/>
    <property type="evidence" value="ECO:0007669"/>
    <property type="project" value="TreeGrafter"/>
</dbReference>
<dbReference type="Pfam" id="PF00596">
    <property type="entry name" value="Aldolase_II"/>
    <property type="match status" value="1"/>
</dbReference>
<evidence type="ECO:0000256" key="1">
    <source>
        <dbReference type="ARBA" id="ARBA00022723"/>
    </source>
</evidence>